<protein>
    <submittedName>
        <fullName evidence="2">Uncharacterized protein</fullName>
    </submittedName>
</protein>
<dbReference type="EMBL" id="JN602209">
    <property type="protein sequence ID" value="AFO69362.1"/>
    <property type="molecule type" value="Genomic_DNA"/>
</dbReference>
<evidence type="ECO:0000256" key="1">
    <source>
        <dbReference type="SAM" id="SignalP"/>
    </source>
</evidence>
<organism evidence="2">
    <name type="scientific">Amycolatopsis orientalis subsp. vinearia</name>
    <dbReference type="NCBI Taxonomy" id="797057"/>
    <lineage>
        <taxon>Bacteria</taxon>
        <taxon>Bacillati</taxon>
        <taxon>Actinomycetota</taxon>
        <taxon>Actinomycetes</taxon>
        <taxon>Pseudonocardiales</taxon>
        <taxon>Pseudonocardiaceae</taxon>
        <taxon>Amycolatopsis</taxon>
    </lineage>
</organism>
<sequence length="195" mass="19400">MKRGTRVTALVAATIVSGVGFAGTASAAGPPVYSKYTVTGTTHIAKPGADLPLGPGQFDMYTLIGSYTFSGTITLPPVKVTKSVPGIGKVSGTVTLGPGSAEGSVFGSFTGSATWPVKVSDVRVNGVPYDVGASCGTAQPVTTELVPDGFVTGKGGRLNSTYTIGEFANCGSATPVVNAAVPGPGNTLALDLTWG</sequence>
<keyword evidence="1" id="KW-0732">Signal</keyword>
<reference evidence="2" key="1">
    <citation type="journal article" date="2014" name="Nature">
        <title>Co-opting sulphur-carrier proteins from primary metabolic pathways for 2-thiosugar biosynthesis.</title>
        <authorList>
            <person name="Sasaki E."/>
            <person name="Zhang X."/>
            <person name="Sun H.G."/>
            <person name="Lu M.Y."/>
            <person name="Liu T.L."/>
            <person name="Ou A."/>
            <person name="Li J.Y."/>
            <person name="Chen Y.H."/>
            <person name="Ealick S.E."/>
            <person name="Liu H.W."/>
        </authorList>
    </citation>
    <scope>NUCLEOTIDE SEQUENCE</scope>
    <source>
        <strain evidence="2">BA-07585</strain>
    </source>
</reference>
<evidence type="ECO:0000313" key="2">
    <source>
        <dbReference type="EMBL" id="AFO69362.1"/>
    </source>
</evidence>
<feature type="chain" id="PRO_5001517850" evidence="1">
    <location>
        <begin position="28"/>
        <end position="195"/>
    </location>
</feature>
<dbReference type="AlphaFoldDB" id="A0A023GXM6"/>
<proteinExistence type="predicted"/>
<name>A0A023GXM6_AMYOR</name>
<feature type="signal peptide" evidence="1">
    <location>
        <begin position="1"/>
        <end position="27"/>
    </location>
</feature>
<accession>A0A023GXM6</accession>